<dbReference type="GO" id="GO:0051287">
    <property type="term" value="F:NAD binding"/>
    <property type="evidence" value="ECO:0007669"/>
    <property type="project" value="InterPro"/>
</dbReference>
<dbReference type="SUPFAM" id="SSF51735">
    <property type="entry name" value="NAD(P)-binding Rossmann-fold domains"/>
    <property type="match status" value="1"/>
</dbReference>
<protein>
    <submittedName>
        <fullName evidence="7">C-terminal binding protein</fullName>
    </submittedName>
</protein>
<dbReference type="Proteomes" id="UP000752013">
    <property type="component" value="Unassembled WGS sequence"/>
</dbReference>
<feature type="domain" description="D-isomer specific 2-hydroxyacid dehydrogenase catalytic" evidence="5">
    <location>
        <begin position="15"/>
        <end position="320"/>
    </location>
</feature>
<keyword evidence="8" id="KW-1185">Reference proteome</keyword>
<evidence type="ECO:0000256" key="1">
    <source>
        <dbReference type="ARBA" id="ARBA00005854"/>
    </source>
</evidence>
<comment type="similarity">
    <text evidence="1 4">Belongs to the D-isomer specific 2-hydroxyacid dehydrogenase family.</text>
</comment>
<dbReference type="CDD" id="cd05299">
    <property type="entry name" value="CtBP_dh"/>
    <property type="match status" value="1"/>
</dbReference>
<dbReference type="Pfam" id="PF00389">
    <property type="entry name" value="2-Hacid_dh"/>
    <property type="match status" value="1"/>
</dbReference>
<organism evidence="7 8">
    <name type="scientific">Entomospira nematocerorum</name>
    <dbReference type="NCBI Taxonomy" id="2719987"/>
    <lineage>
        <taxon>Bacteria</taxon>
        <taxon>Pseudomonadati</taxon>
        <taxon>Spirochaetota</taxon>
        <taxon>Spirochaetia</taxon>
        <taxon>Spirochaetales</taxon>
        <taxon>Spirochaetaceae</taxon>
        <taxon>Entomospira</taxon>
    </lineage>
</organism>
<dbReference type="GO" id="GO:0003714">
    <property type="term" value="F:transcription corepressor activity"/>
    <property type="evidence" value="ECO:0007669"/>
    <property type="project" value="InterPro"/>
</dbReference>
<name>A0A968GFH5_9SPIO</name>
<keyword evidence="3" id="KW-0520">NAD</keyword>
<dbReference type="RefSeq" id="WP_167703728.1">
    <property type="nucleotide sequence ID" value="NZ_CP118168.1"/>
</dbReference>
<dbReference type="SUPFAM" id="SSF52283">
    <property type="entry name" value="Formate/glycerate dehydrogenase catalytic domain-like"/>
    <property type="match status" value="1"/>
</dbReference>
<dbReference type="Pfam" id="PF02826">
    <property type="entry name" value="2-Hacid_dh_C"/>
    <property type="match status" value="1"/>
</dbReference>
<dbReference type="PROSITE" id="PS00671">
    <property type="entry name" value="D_2_HYDROXYACID_DH_3"/>
    <property type="match status" value="1"/>
</dbReference>
<sequence length="329" mass="36652">MFKVVVVDDRTNRRHEEEKRVLSSLDVDFQVFNLTEESEDFISSISDADALLVNLTPITRTTIEQLTKCKIIARYGVGTDNIDIDAATEKKIWVTSVPNAAVEEVAIHSLAMMLSLNRHLFYTDKQVRAGRWNIAGERPVHRISGRKVGLVGFGATARQLAARLQNFGISEMFMYDPYVDQALARRFGVKKVDQLVDLLPHVDYISLHVPSTQETKYIINHDTISMMKDGVILINTSRGSLIDEKALISALESGKIAGAGLDVFEKEPIELDNPLLKMDNVILSDHCAYYSVDAESEAKRVVAENVLRVLTGQCPDTPVNMVDNTCAKS</sequence>
<dbReference type="InterPro" id="IPR036291">
    <property type="entry name" value="NAD(P)-bd_dom_sf"/>
</dbReference>
<comment type="caution">
    <text evidence="7">The sequence shown here is derived from an EMBL/GenBank/DDBJ whole genome shotgun (WGS) entry which is preliminary data.</text>
</comment>
<dbReference type="InterPro" id="IPR050418">
    <property type="entry name" value="D-iso_2-hydroxyacid_DH_PdxB"/>
</dbReference>
<dbReference type="FunFam" id="3.40.50.720:FF:000203">
    <property type="entry name" value="D-3-phosphoglycerate dehydrogenase (SerA)"/>
    <property type="match status" value="1"/>
</dbReference>
<dbReference type="InterPro" id="IPR006140">
    <property type="entry name" value="D-isomer_DH_NAD-bd"/>
</dbReference>
<dbReference type="EMBL" id="JAATLK010000001">
    <property type="protein sequence ID" value="NIZ47320.1"/>
    <property type="molecule type" value="Genomic_DNA"/>
</dbReference>
<dbReference type="AlphaFoldDB" id="A0A968GFH5"/>
<evidence type="ECO:0000259" key="5">
    <source>
        <dbReference type="Pfam" id="PF00389"/>
    </source>
</evidence>
<accession>A0A968GFH5</accession>
<dbReference type="GO" id="GO:0016616">
    <property type="term" value="F:oxidoreductase activity, acting on the CH-OH group of donors, NAD or NADP as acceptor"/>
    <property type="evidence" value="ECO:0007669"/>
    <property type="project" value="InterPro"/>
</dbReference>
<keyword evidence="2 4" id="KW-0560">Oxidoreductase</keyword>
<dbReference type="InterPro" id="IPR029753">
    <property type="entry name" value="D-isomer_DH_CS"/>
</dbReference>
<dbReference type="PANTHER" id="PTHR43761">
    <property type="entry name" value="D-ISOMER SPECIFIC 2-HYDROXYACID DEHYDROGENASE FAMILY PROTEIN (AFU_ORTHOLOGUE AFUA_1G13630)"/>
    <property type="match status" value="1"/>
</dbReference>
<reference evidence="7" key="1">
    <citation type="submission" date="2020-03" db="EMBL/GenBank/DDBJ databases">
        <title>Spirochaetal bacteria isolated from arthropods constitute a novel genus Entomospira genus novum within the order Spirochaetales.</title>
        <authorList>
            <person name="Grana-Miraglia L."/>
            <person name="Sikutova S."/>
            <person name="Fingerle V."/>
            <person name="Sing A."/>
            <person name="Castillo-Ramirez S."/>
            <person name="Margos G."/>
            <person name="Rudolf I."/>
        </authorList>
    </citation>
    <scope>NUCLEOTIDE SEQUENCE</scope>
    <source>
        <strain evidence="7">BR208</strain>
    </source>
</reference>
<evidence type="ECO:0000256" key="4">
    <source>
        <dbReference type="RuleBase" id="RU003719"/>
    </source>
</evidence>
<evidence type="ECO:0000313" key="7">
    <source>
        <dbReference type="EMBL" id="NIZ47320.1"/>
    </source>
</evidence>
<gene>
    <name evidence="7" type="ORF">HCT46_05270</name>
</gene>
<evidence type="ECO:0000256" key="3">
    <source>
        <dbReference type="ARBA" id="ARBA00023027"/>
    </source>
</evidence>
<dbReference type="PANTHER" id="PTHR43761:SF1">
    <property type="entry name" value="D-ISOMER SPECIFIC 2-HYDROXYACID DEHYDROGENASE CATALYTIC DOMAIN-CONTAINING PROTEIN-RELATED"/>
    <property type="match status" value="1"/>
</dbReference>
<evidence type="ECO:0000259" key="6">
    <source>
        <dbReference type="Pfam" id="PF02826"/>
    </source>
</evidence>
<evidence type="ECO:0000313" key="8">
    <source>
        <dbReference type="Proteomes" id="UP000752013"/>
    </source>
</evidence>
<proteinExistence type="inferred from homology"/>
<dbReference type="InterPro" id="IPR006139">
    <property type="entry name" value="D-isomer_2_OHA_DH_cat_dom"/>
</dbReference>
<feature type="domain" description="D-isomer specific 2-hydroxyacid dehydrogenase NAD-binding" evidence="6">
    <location>
        <begin position="110"/>
        <end position="288"/>
    </location>
</feature>
<evidence type="ECO:0000256" key="2">
    <source>
        <dbReference type="ARBA" id="ARBA00023002"/>
    </source>
</evidence>
<dbReference type="Gene3D" id="3.40.50.720">
    <property type="entry name" value="NAD(P)-binding Rossmann-like Domain"/>
    <property type="match status" value="2"/>
</dbReference>
<dbReference type="InterPro" id="IPR043322">
    <property type="entry name" value="CtBP"/>
</dbReference>